<feature type="compositionally biased region" description="Basic residues" evidence="1">
    <location>
        <begin position="65"/>
        <end position="86"/>
    </location>
</feature>
<feature type="region of interest" description="Disordered" evidence="1">
    <location>
        <begin position="47"/>
        <end position="86"/>
    </location>
</feature>
<dbReference type="Pfam" id="PF25273">
    <property type="entry name" value="DUF7869"/>
    <property type="match status" value="1"/>
</dbReference>
<dbReference type="PANTHER" id="PTHR10773:SF19">
    <property type="match status" value="1"/>
</dbReference>
<accession>A0A9N9QUA1</accession>
<protein>
    <recommendedName>
        <fullName evidence="2">DUF7869 domain-containing protein</fullName>
    </recommendedName>
</protein>
<dbReference type="PANTHER" id="PTHR10773">
    <property type="entry name" value="DNA-DIRECTED RNA POLYMERASES I, II, AND III SUBUNIT RPABC2"/>
    <property type="match status" value="1"/>
</dbReference>
<organism evidence="3 4">
    <name type="scientific">Diatraea saccharalis</name>
    <name type="common">sugarcane borer</name>
    <dbReference type="NCBI Taxonomy" id="40085"/>
    <lineage>
        <taxon>Eukaryota</taxon>
        <taxon>Metazoa</taxon>
        <taxon>Ecdysozoa</taxon>
        <taxon>Arthropoda</taxon>
        <taxon>Hexapoda</taxon>
        <taxon>Insecta</taxon>
        <taxon>Pterygota</taxon>
        <taxon>Neoptera</taxon>
        <taxon>Endopterygota</taxon>
        <taxon>Lepidoptera</taxon>
        <taxon>Glossata</taxon>
        <taxon>Ditrysia</taxon>
        <taxon>Pyraloidea</taxon>
        <taxon>Crambidae</taxon>
        <taxon>Crambinae</taxon>
        <taxon>Diatraea</taxon>
    </lineage>
</organism>
<dbReference type="Proteomes" id="UP001153714">
    <property type="component" value="Chromosome 11"/>
</dbReference>
<dbReference type="EMBL" id="OU893342">
    <property type="protein sequence ID" value="CAG9783437.1"/>
    <property type="molecule type" value="Genomic_DNA"/>
</dbReference>
<evidence type="ECO:0000313" key="4">
    <source>
        <dbReference type="Proteomes" id="UP001153714"/>
    </source>
</evidence>
<dbReference type="AlphaFoldDB" id="A0A9N9QUA1"/>
<gene>
    <name evidence="3" type="ORF">DIATSA_LOCUS1609</name>
</gene>
<evidence type="ECO:0000313" key="3">
    <source>
        <dbReference type="EMBL" id="CAG9783437.1"/>
    </source>
</evidence>
<reference evidence="3" key="1">
    <citation type="submission" date="2021-12" db="EMBL/GenBank/DDBJ databases">
        <authorList>
            <person name="King R."/>
        </authorList>
    </citation>
    <scope>NUCLEOTIDE SEQUENCE</scope>
</reference>
<dbReference type="OrthoDB" id="6611988at2759"/>
<keyword evidence="4" id="KW-1185">Reference proteome</keyword>
<name>A0A9N9QUA1_9NEOP</name>
<feature type="domain" description="DUF7869" evidence="2">
    <location>
        <begin position="422"/>
        <end position="545"/>
    </location>
</feature>
<proteinExistence type="predicted"/>
<dbReference type="InterPro" id="IPR057191">
    <property type="entry name" value="DUF7869"/>
</dbReference>
<sequence length="659" mass="76849">MVEISEKKTVYKNTENNNETICTDNTTKSNLSVMNVTIDQDYLPVPSSSENTILEPGQINNKEGRPRRGRKRKYPQQNRKEKRAKLNHGKEYINYKGLTVPSKSFVNGYNCSCKKKCTEKVTEIERKTVFENYWAAGSYEARCALLQSFCKELEKSRNKSNKRTFTRKYYLKGVSVCKAAFLKTLSISQKPLDIALAKHRQQKPLLDKRGCTGGHNKITEAKSQEVINFIKSLPKYKSHYCREKTNSKYLAPNLNLNFIYELYKEKYPEGVSKSTFKNIFYKKFNLRFKKPQKDTCNKCDIFNVQKKNLTGPELEKVENEHRVHLDKAKSLRQQMKKDMKVATIDNTIETLTFDLEKTNCLPRLPTNIIYYKRQLNLYNFGIHQASNNQGYFNIWLEHEGGRGTQEVGCCLKKFILNNLRNTTKELILWADSCGGQNKSIKLVLMLLHLLLNHDKLEKITMRFLQPGHTFLPNDSEFGDLECALKTHNRLYTVDDYINVMKSCRRKNKFVINKFCSEDFQSVEPLLQAITNRKKDINKEKVYWQKTFQIEMKKCEPNKLYFKSDVTSEEVQTVDIAKIGRRRQVSFKDIELPPLYPRGRTLSVAKIKDLKDMLSLIPNDAKKFYGFLKVTRSSEFDDDVDGFGEIIDFDVLQFENETEE</sequence>
<evidence type="ECO:0000256" key="1">
    <source>
        <dbReference type="SAM" id="MobiDB-lite"/>
    </source>
</evidence>
<reference evidence="3" key="2">
    <citation type="submission" date="2022-10" db="EMBL/GenBank/DDBJ databases">
        <authorList>
            <consortium name="ENA_rothamsted_submissions"/>
            <consortium name="culmorum"/>
            <person name="King R."/>
        </authorList>
    </citation>
    <scope>NUCLEOTIDE SEQUENCE</scope>
</reference>
<evidence type="ECO:0000259" key="2">
    <source>
        <dbReference type="Pfam" id="PF25273"/>
    </source>
</evidence>